<keyword evidence="6" id="KW-0106">Calcium</keyword>
<keyword evidence="7" id="KW-0009">Actin-binding</keyword>
<dbReference type="InterPro" id="IPR029006">
    <property type="entry name" value="ADF-H/Gelsolin-like_dom_sf"/>
</dbReference>
<evidence type="ECO:0000256" key="3">
    <source>
        <dbReference type="ARBA" id="ARBA00022467"/>
    </source>
</evidence>
<evidence type="ECO:0000256" key="6">
    <source>
        <dbReference type="ARBA" id="ARBA00022837"/>
    </source>
</evidence>
<dbReference type="Proteomes" id="UP000515154">
    <property type="component" value="Linkage group LG5"/>
</dbReference>
<dbReference type="GO" id="GO:0051015">
    <property type="term" value="F:actin filament binding"/>
    <property type="evidence" value="ECO:0007669"/>
    <property type="project" value="InterPro"/>
</dbReference>
<evidence type="ECO:0000256" key="8">
    <source>
        <dbReference type="ARBA" id="ARBA00023212"/>
    </source>
</evidence>
<comment type="function">
    <text evidence="9">Calcium-regulated protein that binds to the plus (or barbed) ends of actin monomers or filaments, preventing monomer exchange (end-blocking or capping). Can promote the assembly of monomers into filaments (nucleation) as well as sever existing filaments.</text>
</comment>
<sequence>MSGLRKQKQYDWKDSNISLFGSSTDRDVKKEAAEHEKAWQAVGKETGLLVWRIEKFKVKEWPKKDYGLFYEGDSYIVLNTYLEENGEKFNYDVHFWIGKYSTQDEYCAAAYKTVELDTFLDDVPVQHREVQGHESDLFKSYFKKMTFLKGGVDSGFRVVTEKTYQSRLLHFCGTKKNVEVKEVAKNRDMLDSGDVYILDLGKTIYQWNGAGSNKDEKFKAVMYINELKNERSIAIKTEVLEEDSTEADHEFYTSLTEEKEEETHFTSEEGPKELYRLSDSSGKVQFHLEKKGDIGKHDLDSKDVFVIDTKKEIVVWIGLDSSSTEKNNAMTYAHNYLMNKPNSLLPVTCLLEGKHDNKLISALAA</sequence>
<comment type="subunit">
    <text evidence="10">Interacts with actin monomers and filaments.</text>
</comment>
<dbReference type="Pfam" id="PF00626">
    <property type="entry name" value="Gelsolin"/>
    <property type="match status" value="3"/>
</dbReference>
<proteinExistence type="inferred from homology"/>
<evidence type="ECO:0000256" key="10">
    <source>
        <dbReference type="ARBA" id="ARBA00063765"/>
    </source>
</evidence>
<keyword evidence="5" id="KW-0677">Repeat</keyword>
<accession>A0A6P7SCB7</accession>
<evidence type="ECO:0000256" key="5">
    <source>
        <dbReference type="ARBA" id="ARBA00022737"/>
    </source>
</evidence>
<dbReference type="SMART" id="SM00262">
    <property type="entry name" value="GEL"/>
    <property type="match status" value="3"/>
</dbReference>
<dbReference type="GO" id="GO:0015629">
    <property type="term" value="C:actin cytoskeleton"/>
    <property type="evidence" value="ECO:0007669"/>
    <property type="project" value="TreeGrafter"/>
</dbReference>
<dbReference type="PANTHER" id="PTHR11977">
    <property type="entry name" value="VILLIN"/>
    <property type="match status" value="1"/>
</dbReference>
<dbReference type="InterPro" id="IPR007123">
    <property type="entry name" value="Gelsolin-like_dom"/>
</dbReference>
<keyword evidence="13" id="KW-1185">Reference proteome</keyword>
<evidence type="ECO:0000256" key="2">
    <source>
        <dbReference type="ARBA" id="ARBA00008418"/>
    </source>
</evidence>
<feature type="domain" description="Gelsolin-like" evidence="12">
    <location>
        <begin position="298"/>
        <end position="343"/>
    </location>
</feature>
<dbReference type="SUPFAM" id="SSF55753">
    <property type="entry name" value="Actin depolymerizing proteins"/>
    <property type="match status" value="3"/>
</dbReference>
<evidence type="ECO:0000259" key="12">
    <source>
        <dbReference type="Pfam" id="PF00626"/>
    </source>
</evidence>
<evidence type="ECO:0000256" key="4">
    <source>
        <dbReference type="ARBA" id="ARBA00022490"/>
    </source>
</evidence>
<keyword evidence="4" id="KW-0963">Cytoplasm</keyword>
<reference evidence="14" key="1">
    <citation type="submission" date="2025-08" db="UniProtKB">
        <authorList>
            <consortium name="RefSeq"/>
        </authorList>
    </citation>
    <scope>IDENTIFICATION</scope>
</reference>
<dbReference type="GO" id="GO:0008154">
    <property type="term" value="P:actin polymerization or depolymerization"/>
    <property type="evidence" value="ECO:0007669"/>
    <property type="project" value="TreeGrafter"/>
</dbReference>
<evidence type="ECO:0000256" key="1">
    <source>
        <dbReference type="ARBA" id="ARBA00004245"/>
    </source>
</evidence>
<dbReference type="PANTHER" id="PTHR11977:SF130">
    <property type="entry name" value="SEVERIN"/>
    <property type="match status" value="1"/>
</dbReference>
<evidence type="ECO:0000256" key="9">
    <source>
        <dbReference type="ARBA" id="ARBA00056258"/>
    </source>
</evidence>
<dbReference type="Gene3D" id="3.40.20.10">
    <property type="entry name" value="Severin"/>
    <property type="match status" value="3"/>
</dbReference>
<evidence type="ECO:0000313" key="13">
    <source>
        <dbReference type="Proteomes" id="UP000515154"/>
    </source>
</evidence>
<feature type="domain" description="Gelsolin-like" evidence="12">
    <location>
        <begin position="62"/>
        <end position="138"/>
    </location>
</feature>
<evidence type="ECO:0000313" key="14">
    <source>
        <dbReference type="RefSeq" id="XP_029636034.1"/>
    </source>
</evidence>
<organism evidence="13 14">
    <name type="scientific">Octopus sinensis</name>
    <name type="common">East Asian common octopus</name>
    <dbReference type="NCBI Taxonomy" id="2607531"/>
    <lineage>
        <taxon>Eukaryota</taxon>
        <taxon>Metazoa</taxon>
        <taxon>Spiralia</taxon>
        <taxon>Lophotrochozoa</taxon>
        <taxon>Mollusca</taxon>
        <taxon>Cephalopoda</taxon>
        <taxon>Coleoidea</taxon>
        <taxon>Octopodiformes</taxon>
        <taxon>Octopoda</taxon>
        <taxon>Incirrata</taxon>
        <taxon>Octopodidae</taxon>
        <taxon>Octopus</taxon>
    </lineage>
</organism>
<keyword evidence="8" id="KW-0206">Cytoskeleton</keyword>
<gene>
    <name evidence="14" type="primary">LOC115211599</name>
</gene>
<dbReference type="GO" id="GO:0051693">
    <property type="term" value="P:actin filament capping"/>
    <property type="evidence" value="ECO:0007669"/>
    <property type="project" value="UniProtKB-KW"/>
</dbReference>
<comment type="similarity">
    <text evidence="2">Belongs to the villin/gelsolin family.</text>
</comment>
<dbReference type="GO" id="GO:0005737">
    <property type="term" value="C:cytoplasm"/>
    <property type="evidence" value="ECO:0007669"/>
    <property type="project" value="TreeGrafter"/>
</dbReference>
<dbReference type="InterPro" id="IPR007122">
    <property type="entry name" value="Villin/Gelsolin"/>
</dbReference>
<dbReference type="AlphaFoldDB" id="A0A6P7SCB7"/>
<dbReference type="FunFam" id="3.40.20.10:FF:000043">
    <property type="entry name" value="macrophage-capping protein-like isoform X2"/>
    <property type="match status" value="1"/>
</dbReference>
<protein>
    <recommendedName>
        <fullName evidence="11">Actin-modulator</fullName>
    </recommendedName>
</protein>
<name>A0A6P7SCB7_9MOLL</name>
<keyword evidence="3" id="KW-0117">Actin capping</keyword>
<dbReference type="KEGG" id="osn:115211599"/>
<dbReference type="PRINTS" id="PR00597">
    <property type="entry name" value="GELSOLIN"/>
</dbReference>
<evidence type="ECO:0000256" key="7">
    <source>
        <dbReference type="ARBA" id="ARBA00023203"/>
    </source>
</evidence>
<comment type="subcellular location">
    <subcellularLocation>
        <location evidence="1">Cytoplasm</location>
        <location evidence="1">Cytoskeleton</location>
    </subcellularLocation>
</comment>
<dbReference type="RefSeq" id="XP_029636034.1">
    <property type="nucleotide sequence ID" value="XM_029780174.2"/>
</dbReference>
<evidence type="ECO:0000256" key="11">
    <source>
        <dbReference type="ARBA" id="ARBA00083856"/>
    </source>
</evidence>
<dbReference type="CDD" id="cd11290">
    <property type="entry name" value="gelsolin_S1_like"/>
    <property type="match status" value="1"/>
</dbReference>
<feature type="domain" description="Gelsolin-like" evidence="12">
    <location>
        <begin position="177"/>
        <end position="232"/>
    </location>
</feature>